<protein>
    <recommendedName>
        <fullName evidence="3">Adenylate cyclase</fullName>
    </recommendedName>
</protein>
<evidence type="ECO:0000313" key="1">
    <source>
        <dbReference type="EMBL" id="GGG66355.1"/>
    </source>
</evidence>
<sequence>MTNLPLISAARGEELSVEQSQQQLQRVLQSNTLRNSPTLQQLLQFLGTRGLDGNPEGLKEYTIGVEAFGRKPDFDPKTDTIVRVQTHRLRQKLKEYYEQEGIRDHILIEIPKGHYYPAFRLRAGATESAEAGGESSGGAPASTEVVPAAEGALILQPESRLEAVSGPVGDSRWGWLWSGPVVATAVVLLAIAVGYLAGNLQARTAVSGVAATAVPFHRYPADPVKSFWAALIGNDPSPIIAYPNAVFLLDDSNDLFRFRQGASDNRGARVDPHLAKEFASNPALVASAGQLYYEDGYTGTGELEGVAMLAGLFAQMGLTPTIKTSRNITPEDLQQHTVILLGSPFQNIAVAQLMAAGDFRFDNPDSRREEWRASIVNSRPLPGESAAYHTERDPETEVLKLDYSLISIQPGVVAGHNIAVLGGLDTKGTEGVTRFITSRAGVESLTAALAAKGLKVSRGGGGMPWFQALVQVHLEKGDQVLSTELAAVHPFPLGGVGGVIAPAAAKK</sequence>
<proteinExistence type="predicted"/>
<dbReference type="EMBL" id="BMGT01000001">
    <property type="protein sequence ID" value="GGG66355.1"/>
    <property type="molecule type" value="Genomic_DNA"/>
</dbReference>
<comment type="caution">
    <text evidence="1">The sequence shown here is derived from an EMBL/GenBank/DDBJ whole genome shotgun (WGS) entry which is preliminary data.</text>
</comment>
<accession>A0A917H3F1</accession>
<gene>
    <name evidence="1" type="ORF">GCM10011585_05250</name>
</gene>
<keyword evidence="2" id="KW-1185">Reference proteome</keyword>
<name>A0A917H3F1_9BACT</name>
<dbReference type="AlphaFoldDB" id="A0A917H3F1"/>
<evidence type="ECO:0008006" key="3">
    <source>
        <dbReference type="Google" id="ProtNLM"/>
    </source>
</evidence>
<dbReference type="RefSeq" id="WP_263369044.1">
    <property type="nucleotide sequence ID" value="NZ_JAGSYJ010000001.1"/>
</dbReference>
<organism evidence="1 2">
    <name type="scientific">Edaphobacter dinghuensis</name>
    <dbReference type="NCBI Taxonomy" id="1560005"/>
    <lineage>
        <taxon>Bacteria</taxon>
        <taxon>Pseudomonadati</taxon>
        <taxon>Acidobacteriota</taxon>
        <taxon>Terriglobia</taxon>
        <taxon>Terriglobales</taxon>
        <taxon>Acidobacteriaceae</taxon>
        <taxon>Edaphobacter</taxon>
    </lineage>
</organism>
<evidence type="ECO:0000313" key="2">
    <source>
        <dbReference type="Proteomes" id="UP000647241"/>
    </source>
</evidence>
<dbReference type="Proteomes" id="UP000647241">
    <property type="component" value="Unassembled WGS sequence"/>
</dbReference>
<reference evidence="1" key="1">
    <citation type="journal article" date="2014" name="Int. J. Syst. Evol. Microbiol.">
        <title>Complete genome sequence of Corynebacterium casei LMG S-19264T (=DSM 44701T), isolated from a smear-ripened cheese.</title>
        <authorList>
            <consortium name="US DOE Joint Genome Institute (JGI-PGF)"/>
            <person name="Walter F."/>
            <person name="Albersmeier A."/>
            <person name="Kalinowski J."/>
            <person name="Ruckert C."/>
        </authorList>
    </citation>
    <scope>NUCLEOTIDE SEQUENCE</scope>
    <source>
        <strain evidence="1">CGMCC 1.12997</strain>
    </source>
</reference>
<reference evidence="1" key="2">
    <citation type="submission" date="2020-09" db="EMBL/GenBank/DDBJ databases">
        <authorList>
            <person name="Sun Q."/>
            <person name="Zhou Y."/>
        </authorList>
    </citation>
    <scope>NUCLEOTIDE SEQUENCE</scope>
    <source>
        <strain evidence="1">CGMCC 1.12997</strain>
    </source>
</reference>